<comment type="caution">
    <text evidence="3">The sequence shown here is derived from an EMBL/GenBank/DDBJ whole genome shotgun (WGS) entry which is preliminary data.</text>
</comment>
<accession>A0A8T2T1R8</accession>
<evidence type="ECO:0000313" key="4">
    <source>
        <dbReference type="Proteomes" id="UP000825935"/>
    </source>
</evidence>
<dbReference type="Pfam" id="PF08243">
    <property type="entry name" value="SPT2"/>
    <property type="match status" value="1"/>
</dbReference>
<comment type="similarity">
    <text evidence="1">Belongs to the SPT2 family.</text>
</comment>
<proteinExistence type="inferred from homology"/>
<reference evidence="3" key="1">
    <citation type="submission" date="2021-08" db="EMBL/GenBank/DDBJ databases">
        <title>WGS assembly of Ceratopteris richardii.</title>
        <authorList>
            <person name="Marchant D.B."/>
            <person name="Chen G."/>
            <person name="Jenkins J."/>
            <person name="Shu S."/>
            <person name="Leebens-Mack J."/>
            <person name="Grimwood J."/>
            <person name="Schmutz J."/>
            <person name="Soltis P."/>
            <person name="Soltis D."/>
            <person name="Chen Z.-H."/>
        </authorList>
    </citation>
    <scope>NUCLEOTIDE SEQUENCE</scope>
    <source>
        <strain evidence="3">Whitten #5841</strain>
        <tissue evidence="3">Leaf</tissue>
    </source>
</reference>
<dbReference type="Proteomes" id="UP000825935">
    <property type="component" value="Chromosome 15"/>
</dbReference>
<evidence type="ECO:0000313" key="3">
    <source>
        <dbReference type="EMBL" id="KAH7404074.1"/>
    </source>
</evidence>
<organism evidence="3 4">
    <name type="scientific">Ceratopteris richardii</name>
    <name type="common">Triangle waterfern</name>
    <dbReference type="NCBI Taxonomy" id="49495"/>
    <lineage>
        <taxon>Eukaryota</taxon>
        <taxon>Viridiplantae</taxon>
        <taxon>Streptophyta</taxon>
        <taxon>Embryophyta</taxon>
        <taxon>Tracheophyta</taxon>
        <taxon>Polypodiopsida</taxon>
        <taxon>Polypodiidae</taxon>
        <taxon>Polypodiales</taxon>
        <taxon>Pteridineae</taxon>
        <taxon>Pteridaceae</taxon>
        <taxon>Parkerioideae</taxon>
        <taxon>Ceratopteris</taxon>
    </lineage>
</organism>
<sequence>MNDDDDDDDDMSSMIWRMFGYSLNKYYYMDDEDEDLMEADFHSIQTEGEQGIFVYFRSYTSKRSNTYI</sequence>
<dbReference type="AlphaFoldDB" id="A0A8T2T1R8"/>
<dbReference type="EMBL" id="CM035420">
    <property type="protein sequence ID" value="KAH7404074.1"/>
    <property type="molecule type" value="Genomic_DNA"/>
</dbReference>
<keyword evidence="2" id="KW-0175">Coiled coil</keyword>
<protein>
    <submittedName>
        <fullName evidence="3">Uncharacterized protein</fullName>
    </submittedName>
</protein>
<evidence type="ECO:0000256" key="1">
    <source>
        <dbReference type="ARBA" id="ARBA00006461"/>
    </source>
</evidence>
<evidence type="ECO:0000256" key="2">
    <source>
        <dbReference type="ARBA" id="ARBA00023054"/>
    </source>
</evidence>
<name>A0A8T2T1R8_CERRI</name>
<dbReference type="InterPro" id="IPR013256">
    <property type="entry name" value="Chromatin_SPT2"/>
</dbReference>
<gene>
    <name evidence="3" type="ORF">KP509_15G009800</name>
</gene>
<keyword evidence="4" id="KW-1185">Reference proteome</keyword>